<feature type="transmembrane region" description="Helical" evidence="2">
    <location>
        <begin position="29"/>
        <end position="49"/>
    </location>
</feature>
<evidence type="ECO:0000313" key="3">
    <source>
        <dbReference type="EMBL" id="CAH0111690.1"/>
    </source>
</evidence>
<dbReference type="AlphaFoldDB" id="A0A8J2RZK5"/>
<reference evidence="3" key="1">
    <citation type="submission" date="2021-11" db="EMBL/GenBank/DDBJ databases">
        <authorList>
            <person name="Schell T."/>
        </authorList>
    </citation>
    <scope>NUCLEOTIDE SEQUENCE</scope>
    <source>
        <strain evidence="3">M5</strain>
    </source>
</reference>
<keyword evidence="4" id="KW-1185">Reference proteome</keyword>
<feature type="compositionally biased region" description="Polar residues" evidence="1">
    <location>
        <begin position="372"/>
        <end position="382"/>
    </location>
</feature>
<keyword evidence="2" id="KW-1133">Transmembrane helix</keyword>
<feature type="compositionally biased region" description="Polar residues" evidence="1">
    <location>
        <begin position="277"/>
        <end position="290"/>
    </location>
</feature>
<feature type="region of interest" description="Disordered" evidence="1">
    <location>
        <begin position="482"/>
        <end position="519"/>
    </location>
</feature>
<organism evidence="3 4">
    <name type="scientific">Daphnia galeata</name>
    <dbReference type="NCBI Taxonomy" id="27404"/>
    <lineage>
        <taxon>Eukaryota</taxon>
        <taxon>Metazoa</taxon>
        <taxon>Ecdysozoa</taxon>
        <taxon>Arthropoda</taxon>
        <taxon>Crustacea</taxon>
        <taxon>Branchiopoda</taxon>
        <taxon>Diplostraca</taxon>
        <taxon>Cladocera</taxon>
        <taxon>Anomopoda</taxon>
        <taxon>Daphniidae</taxon>
        <taxon>Daphnia</taxon>
    </lineage>
</organism>
<evidence type="ECO:0000256" key="2">
    <source>
        <dbReference type="SAM" id="Phobius"/>
    </source>
</evidence>
<feature type="region of interest" description="Disordered" evidence="1">
    <location>
        <begin position="357"/>
        <end position="382"/>
    </location>
</feature>
<feature type="region of interest" description="Disordered" evidence="1">
    <location>
        <begin position="453"/>
        <end position="472"/>
    </location>
</feature>
<name>A0A8J2RZK5_9CRUS</name>
<feature type="compositionally biased region" description="Low complexity" evidence="1">
    <location>
        <begin position="265"/>
        <end position="276"/>
    </location>
</feature>
<feature type="region of interest" description="Disordered" evidence="1">
    <location>
        <begin position="622"/>
        <end position="645"/>
    </location>
</feature>
<protein>
    <submittedName>
        <fullName evidence="3">Uncharacterized protein</fullName>
    </submittedName>
</protein>
<dbReference type="OrthoDB" id="6369377at2759"/>
<evidence type="ECO:0000256" key="1">
    <source>
        <dbReference type="SAM" id="MobiDB-lite"/>
    </source>
</evidence>
<comment type="caution">
    <text evidence="3">The sequence shown here is derived from an EMBL/GenBank/DDBJ whole genome shotgun (WGS) entry which is preliminary data.</text>
</comment>
<gene>
    <name evidence="3" type="ORF">DGAL_LOCUS15341</name>
</gene>
<keyword evidence="2" id="KW-0472">Membrane</keyword>
<feature type="compositionally biased region" description="Polar residues" evidence="1">
    <location>
        <begin position="106"/>
        <end position="122"/>
    </location>
</feature>
<keyword evidence="2" id="KW-0812">Transmembrane</keyword>
<dbReference type="Proteomes" id="UP000789390">
    <property type="component" value="Unassembled WGS sequence"/>
</dbReference>
<evidence type="ECO:0000313" key="4">
    <source>
        <dbReference type="Proteomes" id="UP000789390"/>
    </source>
</evidence>
<dbReference type="PANTHER" id="PTHR35180:SF4">
    <property type="entry name" value="PROTEIN CBG06219"/>
    <property type="match status" value="1"/>
</dbReference>
<feature type="region of interest" description="Disordered" evidence="1">
    <location>
        <begin position="265"/>
        <end position="290"/>
    </location>
</feature>
<accession>A0A8J2RZK5</accession>
<dbReference type="PANTHER" id="PTHR35180">
    <property type="entry name" value="PROTEIN CBG06219"/>
    <property type="match status" value="1"/>
</dbReference>
<proteinExistence type="predicted"/>
<sequence>MRVKSFDSTRVFCWRPSNLEVSNHMECKILLLFFGWILLLLLSVCVNVGNVSALDDNNSIDCYWSGEGPICDGKCRPGETVASHKNDGNGCIIGKKKYCCKTGTAESDSSAQKPQQQQLDQITTTEATTSSTKDDCYWVGKSPTCVGSCLQGDYTAITSRTGNGSTCIVGKKKYCCKGNIPNNNKTTLINKFNASATTQRTDESMKQMTNSSCYWVGNAPICLGSCKFAGDYVAKKSPTGDGGSKCESGQKKLCCQRGQQLSTTTVSTTTEESGSLKTTTVGDNSQNGTQLNSIFTHRPFFIRTTVRDNNGENDTNNEMNFISTHRPFHQTTVSTDDNNNIGQNESVTVEFLENSFSNSTTHRPFHSRRRPTSNGQPNNSTVNNHLKIVKIKRKLVMSTPTNDLTNMLTSTSIPLPSSFTTTTTSLSVLPSSESTTLLPFHHFHPTVDSVTSIPTTTSTTTPSTPVSTTSSTMIPMTFDATTPVSSTSDATSSTPFPTTSTTSTSIPATPIPTTSIPATTSSAASSTFIETESTSVATVASTSLPLPPPASTIMQTTTSIPTTTTTTMAMKMLTKPFFNLPDVLPVPLIFRLLLRPTIEQFTNNKDVNATSSTLDAATSIIQSSTTSAATETTTTTSSNSSSSSS</sequence>
<dbReference type="EMBL" id="CAKKLH010000315">
    <property type="protein sequence ID" value="CAH0111690.1"/>
    <property type="molecule type" value="Genomic_DNA"/>
</dbReference>
<feature type="region of interest" description="Disordered" evidence="1">
    <location>
        <begin position="106"/>
        <end position="126"/>
    </location>
</feature>